<name>A0A8J7WNV2_9ACTN</name>
<gene>
    <name evidence="4" type="ORF">KGA66_16845</name>
</gene>
<evidence type="ECO:0000313" key="5">
    <source>
        <dbReference type="Proteomes" id="UP000677913"/>
    </source>
</evidence>
<dbReference type="SUPFAM" id="SSF54001">
    <property type="entry name" value="Cysteine proteinases"/>
    <property type="match status" value="1"/>
</dbReference>
<feature type="transmembrane region" description="Helical" evidence="2">
    <location>
        <begin position="32"/>
        <end position="53"/>
    </location>
</feature>
<feature type="transmembrane region" description="Helical" evidence="2">
    <location>
        <begin position="171"/>
        <end position="188"/>
    </location>
</feature>
<comment type="caution">
    <text evidence="4">The sequence shown here is derived from an EMBL/GenBank/DDBJ whole genome shotgun (WGS) entry which is preliminary data.</text>
</comment>
<dbReference type="PANTHER" id="PTHR42736">
    <property type="entry name" value="PROTEIN-GLUTAMINE GAMMA-GLUTAMYLTRANSFERASE"/>
    <property type="match status" value="1"/>
</dbReference>
<dbReference type="PANTHER" id="PTHR42736:SF1">
    <property type="entry name" value="PROTEIN-GLUTAMINE GAMMA-GLUTAMYLTRANSFERASE"/>
    <property type="match status" value="1"/>
</dbReference>
<dbReference type="InterPro" id="IPR052901">
    <property type="entry name" value="Bact_TGase-like"/>
</dbReference>
<organism evidence="4 5">
    <name type="scientific">Actinocrinis puniceicyclus</name>
    <dbReference type="NCBI Taxonomy" id="977794"/>
    <lineage>
        <taxon>Bacteria</taxon>
        <taxon>Bacillati</taxon>
        <taxon>Actinomycetota</taxon>
        <taxon>Actinomycetes</taxon>
        <taxon>Catenulisporales</taxon>
        <taxon>Actinospicaceae</taxon>
        <taxon>Actinocrinis</taxon>
    </lineage>
</organism>
<feature type="transmembrane region" description="Helical" evidence="2">
    <location>
        <begin position="618"/>
        <end position="635"/>
    </location>
</feature>
<proteinExistence type="predicted"/>
<dbReference type="Proteomes" id="UP000677913">
    <property type="component" value="Unassembled WGS sequence"/>
</dbReference>
<keyword evidence="2" id="KW-0472">Membrane</keyword>
<feature type="domain" description="Transglutaminase-like" evidence="3">
    <location>
        <begin position="436"/>
        <end position="543"/>
    </location>
</feature>
<reference evidence="4" key="1">
    <citation type="submission" date="2021-04" db="EMBL/GenBank/DDBJ databases">
        <title>Genome based classification of Actinospica acidithermotolerans sp. nov., an actinobacterium isolated from an Indonesian hot spring.</title>
        <authorList>
            <person name="Kusuma A.B."/>
            <person name="Putra K.E."/>
            <person name="Nafisah S."/>
            <person name="Loh J."/>
            <person name="Nouioui I."/>
            <person name="Goodfellow M."/>
        </authorList>
    </citation>
    <scope>NUCLEOTIDE SEQUENCE</scope>
    <source>
        <strain evidence="4">DSM 45618</strain>
    </source>
</reference>
<feature type="transmembrane region" description="Helical" evidence="2">
    <location>
        <begin position="208"/>
        <end position="228"/>
    </location>
</feature>
<feature type="transmembrane region" description="Helical" evidence="2">
    <location>
        <begin position="147"/>
        <end position="165"/>
    </location>
</feature>
<evidence type="ECO:0000256" key="1">
    <source>
        <dbReference type="SAM" id="MobiDB-lite"/>
    </source>
</evidence>
<keyword evidence="2" id="KW-0812">Transmembrane</keyword>
<dbReference type="Pfam" id="PF01841">
    <property type="entry name" value="Transglut_core"/>
    <property type="match status" value="1"/>
</dbReference>
<dbReference type="AlphaFoldDB" id="A0A8J7WNV2"/>
<evidence type="ECO:0000259" key="3">
    <source>
        <dbReference type="Pfam" id="PF01841"/>
    </source>
</evidence>
<evidence type="ECO:0000313" key="4">
    <source>
        <dbReference type="EMBL" id="MBS2964728.1"/>
    </source>
</evidence>
<dbReference type="RefSeq" id="WP_211469090.1">
    <property type="nucleotide sequence ID" value="NZ_JAGSXH010000058.1"/>
</dbReference>
<keyword evidence="2" id="KW-1133">Transmembrane helix</keyword>
<accession>A0A8J7WNV2</accession>
<evidence type="ECO:0000256" key="2">
    <source>
        <dbReference type="SAM" id="Phobius"/>
    </source>
</evidence>
<protein>
    <submittedName>
        <fullName evidence="4">Transglutaminase domain-containing protein</fullName>
    </submittedName>
</protein>
<feature type="transmembrane region" description="Helical" evidence="2">
    <location>
        <begin position="121"/>
        <end position="140"/>
    </location>
</feature>
<dbReference type="EMBL" id="JAGSXH010000058">
    <property type="protein sequence ID" value="MBS2964728.1"/>
    <property type="molecule type" value="Genomic_DNA"/>
</dbReference>
<feature type="transmembrane region" description="Helical" evidence="2">
    <location>
        <begin position="60"/>
        <end position="78"/>
    </location>
</feature>
<dbReference type="InterPro" id="IPR038765">
    <property type="entry name" value="Papain-like_cys_pep_sf"/>
</dbReference>
<dbReference type="InterPro" id="IPR002931">
    <property type="entry name" value="Transglutaminase-like"/>
</dbReference>
<sequence>MSTYPLSAKLRGAARTSQSATLADLRTTYIDWSYLAIGAIGIALGLALAYLTYALRASTLITALGTVLAYLLVGPALLDRADCVAGFAPSLPALRTVAAAAVSGWKELLTTTPPVTADGPLLAVPFILGLVAAALSLTLARRVRAAALPLAAPLLLLGGAIALGTRSHAPWSATGLATAVLCLSWSALRVRRVQPTAADGSRRHYKPIAAIVVLCIAAAMAALAGPLLPGSDPQNRAVLRDRVLPPLDLNKYPSPLVGYRKYTRDANELWDQTLFTVTGLPVGTPVRIATLDDYNGSVWGATNRAGAAAFLRVGSVITPDAADAVAAPGPTSTVRITIARAYASASDIDVWLPTAGSVTSISFTGADTRQLAADLRYNVASASGVVINGLPAATTFTLHTDLTAPTYSAAPPPYGPPDLTDGFGAQFASRAATWAKGASGLSAQLQAIATYLRTTGAYSDGGPGETQYLPGHSMFRLSGFLNGAQPVGDDEQYAAAYALAANSLGMPARVVLGAIPESDGVVQGKDVHAWVELHVAGGAWVTVPDTAFMPDSTKKPDQEPPQQVQDAAAAPVPPPNAAHPPTTDKETHATHVVPGPLPPGTGGSLAWLLNLLMRIVRFLSPILAAAAIYGAAYALKARRRHRRRTSGPPVSRYSAGWRELTDYARDLGVSVPEFGTRRVQALALAAYDLADLAWTADVMVFGPTDPTTHQAAAYWKRVDEARRAMARASRRHRRFLATLSLRSTLASRARPDAAEGGTP</sequence>
<keyword evidence="5" id="KW-1185">Reference proteome</keyword>
<dbReference type="Gene3D" id="3.10.620.30">
    <property type="match status" value="1"/>
</dbReference>
<feature type="region of interest" description="Disordered" evidence="1">
    <location>
        <begin position="547"/>
        <end position="596"/>
    </location>
</feature>
<feature type="compositionally biased region" description="Low complexity" evidence="1">
    <location>
        <begin position="560"/>
        <end position="570"/>
    </location>
</feature>